<name>A0A1X0WAP7_9GAMM</name>
<keyword evidence="6" id="KW-1185">Reference proteome</keyword>
<comment type="caution">
    <text evidence="5">The sequence shown here is derived from an EMBL/GenBank/DDBJ whole genome shotgun (WGS) entry which is preliminary data.</text>
</comment>
<dbReference type="SUPFAM" id="SSF56784">
    <property type="entry name" value="HAD-like"/>
    <property type="match status" value="1"/>
</dbReference>
<comment type="similarity">
    <text evidence="2">Belongs to the HAD-like hydrolase superfamily. CbbY/CbbZ/Gph/YieH family.</text>
</comment>
<dbReference type="STRING" id="1646377.BS640_19570"/>
<dbReference type="Proteomes" id="UP000192536">
    <property type="component" value="Unassembled WGS sequence"/>
</dbReference>
<keyword evidence="4" id="KW-0460">Magnesium</keyword>
<keyword evidence="3" id="KW-0479">Metal-binding</keyword>
<dbReference type="EMBL" id="MRWE01000042">
    <property type="protein sequence ID" value="ORJ23821.1"/>
    <property type="molecule type" value="Genomic_DNA"/>
</dbReference>
<sequence>MPRIECVFFDCDGTLVDSERLCCEAYVLMFAHFGITVSYDEMFKKYKGVKLYEIIDIINRQHGLEKSKEEMEVVFREHVARLFDEKLEPIDGAKALLSAITVPMCVVSNGPVKKMQHSLGLTGLLPFMEGRLYSGYDLQRWKPDPALLYHAAQEMQVPIASCILVEDSVAGVQAGIAANIPVYYYCADIHNPAIDHPLVTAFTDMHQLAAIWREKGYNIVEQDAVI</sequence>
<evidence type="ECO:0000256" key="1">
    <source>
        <dbReference type="ARBA" id="ARBA00001946"/>
    </source>
</evidence>
<organism evidence="5 6">
    <name type="scientific">Rouxiella badensis</name>
    <dbReference type="NCBI Taxonomy" id="1646377"/>
    <lineage>
        <taxon>Bacteria</taxon>
        <taxon>Pseudomonadati</taxon>
        <taxon>Pseudomonadota</taxon>
        <taxon>Gammaproteobacteria</taxon>
        <taxon>Enterobacterales</taxon>
        <taxon>Yersiniaceae</taxon>
        <taxon>Rouxiella</taxon>
    </lineage>
</organism>
<dbReference type="InterPro" id="IPR041492">
    <property type="entry name" value="HAD_2"/>
</dbReference>
<dbReference type="AlphaFoldDB" id="A0A1X0WAP7"/>
<dbReference type="PANTHER" id="PTHR46193">
    <property type="entry name" value="6-PHOSPHOGLUCONATE PHOSPHATASE"/>
    <property type="match status" value="1"/>
</dbReference>
<dbReference type="InterPro" id="IPR051600">
    <property type="entry name" value="Beta-PGM-like"/>
</dbReference>
<dbReference type="GeneID" id="93568202"/>
<accession>A0A1X0WAP7</accession>
<dbReference type="NCBIfam" id="TIGR01509">
    <property type="entry name" value="HAD-SF-IA-v3"/>
    <property type="match status" value="1"/>
</dbReference>
<evidence type="ECO:0000313" key="5">
    <source>
        <dbReference type="EMBL" id="ORJ23821.1"/>
    </source>
</evidence>
<protein>
    <submittedName>
        <fullName evidence="5">6-phosphogluconate phosphatase</fullName>
    </submittedName>
</protein>
<dbReference type="Pfam" id="PF13419">
    <property type="entry name" value="HAD_2"/>
    <property type="match status" value="1"/>
</dbReference>
<reference evidence="5 6" key="1">
    <citation type="journal article" date="2017" name="Int. J. Syst. Evol. Microbiol.">
        <title>Rouxiella badensis sp. nov. and Rouxiella silvae sp. nov. isolated from peat bog soil in Germany and emendation of the genus description.</title>
        <authorList>
            <person name="Le Fleche-Mateos A."/>
            <person name="Kugler J.H."/>
            <person name="Hansen S.H."/>
            <person name="Syldatk C."/>
            <person name="Hausmann R."/>
            <person name="Lomprez F."/>
            <person name="Vandenbogaert M."/>
            <person name="Manuguerra J.C."/>
            <person name="Grimont P.A."/>
        </authorList>
    </citation>
    <scope>NUCLEOTIDE SEQUENCE [LARGE SCALE GENOMIC DNA]</scope>
    <source>
        <strain evidence="5 6">DSM 100043</strain>
    </source>
</reference>
<dbReference type="NCBIfam" id="NF007854">
    <property type="entry name" value="PRK10563.1"/>
    <property type="match status" value="1"/>
</dbReference>
<evidence type="ECO:0000256" key="4">
    <source>
        <dbReference type="ARBA" id="ARBA00022842"/>
    </source>
</evidence>
<dbReference type="CDD" id="cd07526">
    <property type="entry name" value="HAD_BPGM_like"/>
    <property type="match status" value="1"/>
</dbReference>
<dbReference type="PANTHER" id="PTHR46193:SF10">
    <property type="entry name" value="6-PHOSPHOGLUCONATE PHOSPHATASE"/>
    <property type="match status" value="1"/>
</dbReference>
<evidence type="ECO:0000256" key="2">
    <source>
        <dbReference type="ARBA" id="ARBA00006171"/>
    </source>
</evidence>
<dbReference type="SFLD" id="SFLDG01129">
    <property type="entry name" value="C1.5:_HAD__Beta-PGM__Phosphata"/>
    <property type="match status" value="1"/>
</dbReference>
<dbReference type="InterPro" id="IPR036412">
    <property type="entry name" value="HAD-like_sf"/>
</dbReference>
<dbReference type="InterPro" id="IPR006439">
    <property type="entry name" value="HAD-SF_hydro_IA"/>
</dbReference>
<dbReference type="Gene3D" id="3.40.50.1000">
    <property type="entry name" value="HAD superfamily/HAD-like"/>
    <property type="match status" value="1"/>
</dbReference>
<dbReference type="GO" id="GO:0003824">
    <property type="term" value="F:catalytic activity"/>
    <property type="evidence" value="ECO:0007669"/>
    <property type="project" value="UniProtKB-ARBA"/>
</dbReference>
<gene>
    <name evidence="5" type="ORF">BS640_19570</name>
</gene>
<dbReference type="InterPro" id="IPR023198">
    <property type="entry name" value="PGP-like_dom2"/>
</dbReference>
<dbReference type="SFLD" id="SFLDS00003">
    <property type="entry name" value="Haloacid_Dehalogenase"/>
    <property type="match status" value="1"/>
</dbReference>
<dbReference type="InterPro" id="IPR023214">
    <property type="entry name" value="HAD_sf"/>
</dbReference>
<dbReference type="Gene3D" id="1.10.150.240">
    <property type="entry name" value="Putative phosphatase, domain 2"/>
    <property type="match status" value="1"/>
</dbReference>
<evidence type="ECO:0000256" key="3">
    <source>
        <dbReference type="ARBA" id="ARBA00022723"/>
    </source>
</evidence>
<evidence type="ECO:0000313" key="6">
    <source>
        <dbReference type="Proteomes" id="UP000192536"/>
    </source>
</evidence>
<proteinExistence type="inferred from homology"/>
<comment type="cofactor">
    <cofactor evidence="1">
        <name>Mg(2+)</name>
        <dbReference type="ChEBI" id="CHEBI:18420"/>
    </cofactor>
</comment>
<dbReference type="GO" id="GO:0046872">
    <property type="term" value="F:metal ion binding"/>
    <property type="evidence" value="ECO:0007669"/>
    <property type="project" value="UniProtKB-KW"/>
</dbReference>
<dbReference type="RefSeq" id="WP_084913174.1">
    <property type="nucleotide sequence ID" value="NZ_CP049603.1"/>
</dbReference>